<gene>
    <name evidence="2" type="ORF">PTTG_11764</name>
</gene>
<feature type="region of interest" description="Disordered" evidence="1">
    <location>
        <begin position="60"/>
        <end position="90"/>
    </location>
</feature>
<dbReference type="Proteomes" id="UP000005240">
    <property type="component" value="Unassembled WGS sequence"/>
</dbReference>
<accession>A0A180GLN0</accession>
<sequence>MSKEKSDSLLGNGPTPSSTRLRIKLKDPPPGTQINTGAKTAKTPDAVKLIQKVSLEYRFNVPAENEKSSSSPGSNKRKSGTEPEQNFRQFGSNPGKLYILWDLEQQSLSAFKQAAIDAIGRMDGKALAVHAREQDSEGTISWHGSVMDGSSGPEMWTVFDNQDRFLLFLSHCKKASAGLKITVCLVQTDTKLPSQKSKVLKRSSLEDGGPETELSLGGSSEKSQALSPAIMEKIRVIRATHLPCKRLSGSSTLPVFINPKNHKEFVVLSDNMMIHWAKTMITNKEINVYNPPNTLSFNFTNKDDVDTLAKSPDSSPAGTLNSSPVSNANLLPSPVTNVNAQLPPLANTNAHPTPTPNTGGHLAPVTNGNVHPPPVANGNAHRAPMGPPTAYHQQWSWSGMPPTHFYAPHPQQWNMNPAQGPMNFSNAAPGMGHPQMHSHAPSGAQTHRNAVLAPPANHMPPAPAPSYPNLPLDDYLRFVHVPRTSEAFSAALEELGITHYSMFKYFLPSELQEAGIKPAPARALTSNIKNYEFHISCTRPRTQ</sequence>
<dbReference type="OrthoDB" id="2498281at2759"/>
<keyword evidence="4" id="KW-1185">Reference proteome</keyword>
<dbReference type="VEuPathDB" id="FungiDB:PTTG_11764"/>
<protein>
    <submittedName>
        <fullName evidence="2 3">Uncharacterized protein</fullName>
    </submittedName>
</protein>
<evidence type="ECO:0000313" key="2">
    <source>
        <dbReference type="EMBL" id="OAV93272.1"/>
    </source>
</evidence>
<evidence type="ECO:0000313" key="3">
    <source>
        <dbReference type="EnsemblFungi" id="PTTG_11764-t43_1-p1"/>
    </source>
</evidence>
<feature type="region of interest" description="Disordered" evidence="1">
    <location>
        <begin position="197"/>
        <end position="222"/>
    </location>
</feature>
<dbReference type="AlphaFoldDB" id="A0A180GLN0"/>
<feature type="region of interest" description="Disordered" evidence="1">
    <location>
        <begin position="307"/>
        <end position="337"/>
    </location>
</feature>
<organism evidence="2">
    <name type="scientific">Puccinia triticina (isolate 1-1 / race 1 (BBBD))</name>
    <name type="common">Brown leaf rust fungus</name>
    <dbReference type="NCBI Taxonomy" id="630390"/>
    <lineage>
        <taxon>Eukaryota</taxon>
        <taxon>Fungi</taxon>
        <taxon>Dikarya</taxon>
        <taxon>Basidiomycota</taxon>
        <taxon>Pucciniomycotina</taxon>
        <taxon>Pucciniomycetes</taxon>
        <taxon>Pucciniales</taxon>
        <taxon>Pucciniaceae</taxon>
        <taxon>Puccinia</taxon>
    </lineage>
</organism>
<name>A0A180GLN0_PUCT1</name>
<reference evidence="2" key="2">
    <citation type="submission" date="2016-05" db="EMBL/GenBank/DDBJ databases">
        <title>Comparative analysis highlights variable genome content of wheat rusts and divergence of the mating loci.</title>
        <authorList>
            <person name="Cuomo C.A."/>
            <person name="Bakkeren G."/>
            <person name="Szabo L."/>
            <person name="Khalil H."/>
            <person name="Joly D."/>
            <person name="Goldberg J."/>
            <person name="Young S."/>
            <person name="Zeng Q."/>
            <person name="Fellers J."/>
        </authorList>
    </citation>
    <scope>NUCLEOTIDE SEQUENCE [LARGE SCALE GENOMIC DNA]</scope>
    <source>
        <strain evidence="2">1-1 BBBD Race 1</strain>
    </source>
</reference>
<proteinExistence type="predicted"/>
<feature type="region of interest" description="Disordered" evidence="1">
    <location>
        <begin position="1"/>
        <end position="45"/>
    </location>
</feature>
<feature type="compositionally biased region" description="Polar residues" evidence="1">
    <location>
        <begin position="312"/>
        <end position="337"/>
    </location>
</feature>
<reference evidence="2" key="1">
    <citation type="submission" date="2009-11" db="EMBL/GenBank/DDBJ databases">
        <authorList>
            <consortium name="The Broad Institute Genome Sequencing Platform"/>
            <person name="Ward D."/>
            <person name="Feldgarden M."/>
            <person name="Earl A."/>
            <person name="Young S.K."/>
            <person name="Zeng Q."/>
            <person name="Koehrsen M."/>
            <person name="Alvarado L."/>
            <person name="Berlin A."/>
            <person name="Bochicchio J."/>
            <person name="Borenstein D."/>
            <person name="Chapman S.B."/>
            <person name="Chen Z."/>
            <person name="Engels R."/>
            <person name="Freedman E."/>
            <person name="Gellesch M."/>
            <person name="Goldberg J."/>
            <person name="Griggs A."/>
            <person name="Gujja S."/>
            <person name="Heilman E."/>
            <person name="Heiman D."/>
            <person name="Hepburn T."/>
            <person name="Howarth C."/>
            <person name="Jen D."/>
            <person name="Larson L."/>
            <person name="Lewis B."/>
            <person name="Mehta T."/>
            <person name="Park D."/>
            <person name="Pearson M."/>
            <person name="Roberts A."/>
            <person name="Saif S."/>
            <person name="Shea T."/>
            <person name="Shenoy N."/>
            <person name="Sisk P."/>
            <person name="Stolte C."/>
            <person name="Sykes S."/>
            <person name="Thomson T."/>
            <person name="Walk T."/>
            <person name="White J."/>
            <person name="Yandava C."/>
            <person name="Izard J."/>
            <person name="Baranova O.V."/>
            <person name="Blanton J.M."/>
            <person name="Tanner A.C."/>
            <person name="Dewhirst F.E."/>
            <person name="Haas B."/>
            <person name="Nusbaum C."/>
            <person name="Birren B."/>
        </authorList>
    </citation>
    <scope>NUCLEOTIDE SEQUENCE [LARGE SCALE GENOMIC DNA]</scope>
    <source>
        <strain evidence="2">1-1 BBBD Race 1</strain>
    </source>
</reference>
<evidence type="ECO:0000313" key="4">
    <source>
        <dbReference type="Proteomes" id="UP000005240"/>
    </source>
</evidence>
<reference evidence="3 4" key="3">
    <citation type="journal article" date="2017" name="G3 (Bethesda)">
        <title>Comparative analysis highlights variable genome content of wheat rusts and divergence of the mating loci.</title>
        <authorList>
            <person name="Cuomo C.A."/>
            <person name="Bakkeren G."/>
            <person name="Khalil H.B."/>
            <person name="Panwar V."/>
            <person name="Joly D."/>
            <person name="Linning R."/>
            <person name="Sakthikumar S."/>
            <person name="Song X."/>
            <person name="Adiconis X."/>
            <person name="Fan L."/>
            <person name="Goldberg J.M."/>
            <person name="Levin J.Z."/>
            <person name="Young S."/>
            <person name="Zeng Q."/>
            <person name="Anikster Y."/>
            <person name="Bruce M."/>
            <person name="Wang M."/>
            <person name="Yin C."/>
            <person name="McCallum B."/>
            <person name="Szabo L.J."/>
            <person name="Hulbert S."/>
            <person name="Chen X."/>
            <person name="Fellers J.P."/>
        </authorList>
    </citation>
    <scope>NUCLEOTIDE SEQUENCE</scope>
    <source>
        <strain evidence="3">isolate 1-1 / race 1 (BBBD)</strain>
        <strain evidence="4">Isolate 1-1 / race 1 (BBBD)</strain>
    </source>
</reference>
<evidence type="ECO:0000256" key="1">
    <source>
        <dbReference type="SAM" id="MobiDB-lite"/>
    </source>
</evidence>
<dbReference type="EnsemblFungi" id="PTTG_11764-t43_1">
    <property type="protein sequence ID" value="PTTG_11764-t43_1-p1"/>
    <property type="gene ID" value="PTTG_11764"/>
</dbReference>
<dbReference type="EMBL" id="ADAS02000052">
    <property type="protein sequence ID" value="OAV93272.1"/>
    <property type="molecule type" value="Genomic_DNA"/>
</dbReference>
<reference evidence="3" key="4">
    <citation type="submission" date="2025-05" db="UniProtKB">
        <authorList>
            <consortium name="EnsemblFungi"/>
        </authorList>
    </citation>
    <scope>IDENTIFICATION</scope>
    <source>
        <strain evidence="3">isolate 1-1 / race 1 (BBBD)</strain>
    </source>
</reference>